<evidence type="ECO:0008006" key="2">
    <source>
        <dbReference type="Google" id="ProtNLM"/>
    </source>
</evidence>
<sequence>MRYFYGIFGVLATQSVWADALRPLATDRPDATESFQTVDKGLFQIEANLGAYSTDKSKQVRTEVWSFGETNIKYGVTDNMDFQLVVSPYVMEKTSRTSSLSGQGDIQLRSKINLWGNDQAGDGLALLPYLKVPNGRFSNDEYEGGLIVTYGTDYRDYSLGSQIQIDRVYDDDTRKHVWAGSHTLVIGRGFEKGLGAYIEYIGDYTIKHDYVPYASFGGTWQTSKNVQWDVGSQLALSDQGNDQLFFGGFTVRF</sequence>
<accession>Q31G05</accession>
<dbReference type="KEGG" id="tcx:Tcr_1323"/>
<dbReference type="Pfam" id="PF13557">
    <property type="entry name" value="Phenol_MetA_deg"/>
    <property type="match status" value="1"/>
</dbReference>
<dbReference type="EMBL" id="CP000109">
    <property type="protein sequence ID" value="ABB41918.1"/>
    <property type="molecule type" value="Genomic_DNA"/>
</dbReference>
<gene>
    <name evidence="1" type="ordered locus">Tcr_1323</name>
</gene>
<dbReference type="AlphaFoldDB" id="Q31G05"/>
<proteinExistence type="predicted"/>
<dbReference type="STRING" id="317025.Tcr_1323"/>
<reference evidence="1" key="1">
    <citation type="submission" date="2006-07" db="EMBL/GenBank/DDBJ databases">
        <title>Complete sequence of Thiomicrospira crunogena XCL-2.</title>
        <authorList>
            <consortium name="US DOE Joint Genome Institute"/>
            <person name="Copeland A."/>
            <person name="Lucas S."/>
            <person name="Lapidus A."/>
            <person name="Barry K."/>
            <person name="Detter J.C."/>
            <person name="Glavina del Rio T."/>
            <person name="Hammon N."/>
            <person name="Israni S."/>
            <person name="Dalin E."/>
            <person name="Tice H."/>
            <person name="Pitluck S."/>
            <person name="Chain P."/>
            <person name="Malfatti S."/>
            <person name="Shin M."/>
            <person name="Vergez L."/>
            <person name="Schmutz J."/>
            <person name="Larimer F."/>
            <person name="Land M."/>
            <person name="Hauser L."/>
            <person name="Kyrpides N."/>
            <person name="Lykidis A."/>
            <person name="Scott K.M."/>
            <person name="Sievert S."/>
            <person name="Kerfeld C."/>
            <person name="Freyermuth S."/>
            <person name="Dobrinski K."/>
            <person name="Boller A."/>
            <person name="Fitzpatrick K."/>
            <person name="Thoma P."/>
            <person name="Moore J."/>
            <person name="Richardson P."/>
        </authorList>
    </citation>
    <scope>NUCLEOTIDE SEQUENCE</scope>
    <source>
        <strain evidence="1">XCL-2</strain>
    </source>
</reference>
<dbReference type="OrthoDB" id="189778at2"/>
<organism evidence="1">
    <name type="scientific">Hydrogenovibrio crunogenus (strain DSM 25203 / XCL-2)</name>
    <name type="common">Thiomicrospira crunogena</name>
    <dbReference type="NCBI Taxonomy" id="317025"/>
    <lineage>
        <taxon>Bacteria</taxon>
        <taxon>Pseudomonadati</taxon>
        <taxon>Pseudomonadota</taxon>
        <taxon>Gammaproteobacteria</taxon>
        <taxon>Thiotrichales</taxon>
        <taxon>Piscirickettsiaceae</taxon>
        <taxon>Hydrogenovibrio</taxon>
    </lineage>
</organism>
<dbReference type="HOGENOM" id="CLU_064308_1_0_6"/>
<dbReference type="eggNOG" id="ENOG5032R80">
    <property type="taxonomic scope" value="Bacteria"/>
</dbReference>
<evidence type="ECO:0000313" key="1">
    <source>
        <dbReference type="EMBL" id="ABB41918.1"/>
    </source>
</evidence>
<dbReference type="InterPro" id="IPR025737">
    <property type="entry name" value="FApF"/>
</dbReference>
<name>Q31G05_HYDCU</name>
<protein>
    <recommendedName>
        <fullName evidence="2">Transporter</fullName>
    </recommendedName>
</protein>